<dbReference type="EMBL" id="KB734115">
    <property type="protein sequence ID" value="ENN83592.1"/>
    <property type="molecule type" value="Genomic_DNA"/>
</dbReference>
<proteinExistence type="predicted"/>
<evidence type="ECO:0000313" key="1">
    <source>
        <dbReference type="EMBL" id="ENN83592.1"/>
    </source>
</evidence>
<organism evidence="1">
    <name type="scientific">Dendroctonus ponderosae</name>
    <name type="common">Mountain pine beetle</name>
    <dbReference type="NCBI Taxonomy" id="77166"/>
    <lineage>
        <taxon>Eukaryota</taxon>
        <taxon>Metazoa</taxon>
        <taxon>Ecdysozoa</taxon>
        <taxon>Arthropoda</taxon>
        <taxon>Hexapoda</taxon>
        <taxon>Insecta</taxon>
        <taxon>Pterygota</taxon>
        <taxon>Neoptera</taxon>
        <taxon>Endopterygota</taxon>
        <taxon>Coleoptera</taxon>
        <taxon>Polyphaga</taxon>
        <taxon>Cucujiformia</taxon>
        <taxon>Curculionidae</taxon>
        <taxon>Scolytinae</taxon>
        <taxon>Dendroctonus</taxon>
    </lineage>
</organism>
<feature type="non-terminal residue" evidence="1">
    <location>
        <position position="1"/>
    </location>
</feature>
<gene>
    <name evidence="1" type="ORF">YQE_00053</name>
</gene>
<name>N6UXI6_DENPD</name>
<protein>
    <submittedName>
        <fullName evidence="1">Uncharacterized protein</fullName>
    </submittedName>
</protein>
<dbReference type="HOGENOM" id="CLU_2388465_0_0_1"/>
<reference evidence="1" key="1">
    <citation type="journal article" date="2013" name="Genome Biol.">
        <title>Draft genome of the mountain pine beetle, Dendroctonus ponderosae Hopkins, a major forest pest.</title>
        <authorList>
            <person name="Keeling C.I."/>
            <person name="Yuen M.M."/>
            <person name="Liao N.Y."/>
            <person name="Docking T.R."/>
            <person name="Chan S.K."/>
            <person name="Taylor G.A."/>
            <person name="Palmquist D.L."/>
            <person name="Jackman S.D."/>
            <person name="Nguyen A."/>
            <person name="Li M."/>
            <person name="Henderson H."/>
            <person name="Janes J.K."/>
            <person name="Zhao Y."/>
            <person name="Pandoh P."/>
            <person name="Moore R."/>
            <person name="Sperling F.A."/>
            <person name="Huber D.P."/>
            <person name="Birol I."/>
            <person name="Jones S.J."/>
            <person name="Bohlmann J."/>
        </authorList>
    </citation>
    <scope>NUCLEOTIDE SEQUENCE</scope>
</reference>
<dbReference type="AlphaFoldDB" id="N6UXI6"/>
<accession>N6UXI6</accession>
<sequence length="94" mass="10551">MSKVHGKRYAYKFDFHGLMAACQAQFQGPGEIASHYKYQTHQGDLGMAMFSNHDHAARIPAILPSRGQQQGLFHSSSYWTYSAGGLEPREPFCN</sequence>